<proteinExistence type="predicted"/>
<dbReference type="PANTHER" id="PTHR35179">
    <property type="entry name" value="PROTEIN CBG02620"/>
    <property type="match status" value="1"/>
</dbReference>
<evidence type="ECO:0008006" key="4">
    <source>
        <dbReference type="Google" id="ProtNLM"/>
    </source>
</evidence>
<protein>
    <recommendedName>
        <fullName evidence="4">Geranylgeranyl pyrophosphate synthetase</fullName>
    </recommendedName>
</protein>
<accession>A0A8H6DRA7</accession>
<evidence type="ECO:0000313" key="3">
    <source>
        <dbReference type="Proteomes" id="UP000624244"/>
    </source>
</evidence>
<name>A0A8H6DRA7_COCSA</name>
<dbReference type="PANTHER" id="PTHR35179:SF1">
    <property type="entry name" value="INTEGRAL MEMBRANE PROTEIN"/>
    <property type="match status" value="1"/>
</dbReference>
<sequence length="553" mass="60067">MVDPSNVPQKGAHKDGCRQVKHKREKSKKATGAPLTASGVLANQAHGAQKITQESQLITESVKSAPKEGSETAVKPKKNKPRPSKSARARIQAAKASLTTESPPSSTGIVKPAPDVKEPRLTTVPVSASSSGVPLAKNTHSKVTPPNPNPNPAKVSESTPDSTHKSASKRGPSKTKPSTWKTAWMLKETTGRPILTIDTTSLQPDNNPIHSTEGFKTLCSYNWQNDGTIYVPGGPPKWTPPPLPTTLAQDAGHHFIDQNAARVPKYPFEPAFRALSLMNPETSLTAVDILANRNSLRKLLDLSAGKKLDPFCMGLNLINNTLVISRKERTAQHMVHGAPNSGYGHNFERAFTTPDKDLGNSSSHHRVIRYRIGPLDCVVRFEVDAYYDDTEHDTADALTAAMEKLNVAEHASSATPMQPPGAPTIAIERGTFISPSLLAEIKAKKLNRVADAMPQLWFGRTPCFINGNHEKGTVHSVSVTRAEEQFGKWEAANQEKLRKMVGLLVDIKRTVRGIRGGAGLLVYDVKGGPLKVFRARSEEGILPKDIVEKYWGV</sequence>
<feature type="compositionally biased region" description="Polar residues" evidence="1">
    <location>
        <begin position="97"/>
        <end position="108"/>
    </location>
</feature>
<evidence type="ECO:0000256" key="1">
    <source>
        <dbReference type="SAM" id="MobiDB-lite"/>
    </source>
</evidence>
<gene>
    <name evidence="2" type="ORF">GGP41_002872</name>
</gene>
<dbReference type="AlphaFoldDB" id="A0A8H6DRA7"/>
<organism evidence="2 3">
    <name type="scientific">Cochliobolus sativus</name>
    <name type="common">Common root rot and spot blotch fungus</name>
    <name type="synonym">Bipolaris sorokiniana</name>
    <dbReference type="NCBI Taxonomy" id="45130"/>
    <lineage>
        <taxon>Eukaryota</taxon>
        <taxon>Fungi</taxon>
        <taxon>Dikarya</taxon>
        <taxon>Ascomycota</taxon>
        <taxon>Pezizomycotina</taxon>
        <taxon>Dothideomycetes</taxon>
        <taxon>Pleosporomycetidae</taxon>
        <taxon>Pleosporales</taxon>
        <taxon>Pleosporineae</taxon>
        <taxon>Pleosporaceae</taxon>
        <taxon>Bipolaris</taxon>
    </lineage>
</organism>
<dbReference type="EMBL" id="WNKQ01000019">
    <property type="protein sequence ID" value="KAF5845264.1"/>
    <property type="molecule type" value="Genomic_DNA"/>
</dbReference>
<reference evidence="2" key="1">
    <citation type="submission" date="2019-11" db="EMBL/GenBank/DDBJ databases">
        <title>Bipolaris sorokiniana Genome sequencing.</title>
        <authorList>
            <person name="Wang H."/>
        </authorList>
    </citation>
    <scope>NUCLEOTIDE SEQUENCE</scope>
</reference>
<feature type="compositionally biased region" description="Basic residues" evidence="1">
    <location>
        <begin position="75"/>
        <end position="88"/>
    </location>
</feature>
<comment type="caution">
    <text evidence="2">The sequence shown here is derived from an EMBL/GenBank/DDBJ whole genome shotgun (WGS) entry which is preliminary data.</text>
</comment>
<feature type="region of interest" description="Disordered" evidence="1">
    <location>
        <begin position="1"/>
        <end position="178"/>
    </location>
</feature>
<feature type="compositionally biased region" description="Basic residues" evidence="1">
    <location>
        <begin position="19"/>
        <end position="29"/>
    </location>
</feature>
<feature type="compositionally biased region" description="Polar residues" evidence="1">
    <location>
        <begin position="50"/>
        <end position="62"/>
    </location>
</feature>
<evidence type="ECO:0000313" key="2">
    <source>
        <dbReference type="EMBL" id="KAF5845264.1"/>
    </source>
</evidence>
<dbReference type="Proteomes" id="UP000624244">
    <property type="component" value="Unassembled WGS sequence"/>
</dbReference>